<dbReference type="CDD" id="cd00590">
    <property type="entry name" value="RRM_SF"/>
    <property type="match status" value="2"/>
</dbReference>
<dbReference type="PROSITE" id="PS50102">
    <property type="entry name" value="RRM"/>
    <property type="match status" value="2"/>
</dbReference>
<evidence type="ECO:0000313" key="5">
    <source>
        <dbReference type="Proteomes" id="UP000688137"/>
    </source>
</evidence>
<name>A0A8S1M0G7_PARPR</name>
<comment type="caution">
    <text evidence="4">The sequence shown here is derived from an EMBL/GenBank/DDBJ whole genome shotgun (WGS) entry which is preliminary data.</text>
</comment>
<dbReference type="PANTHER" id="PTHR15481">
    <property type="entry name" value="RIBONUCLEIC ACID BINDING PROTEIN S1"/>
    <property type="match status" value="1"/>
</dbReference>
<dbReference type="GO" id="GO:0000398">
    <property type="term" value="P:mRNA splicing, via spliceosome"/>
    <property type="evidence" value="ECO:0007669"/>
    <property type="project" value="TreeGrafter"/>
</dbReference>
<dbReference type="Pfam" id="PF07744">
    <property type="entry name" value="SPOC"/>
    <property type="match status" value="1"/>
</dbReference>
<dbReference type="GO" id="GO:0061574">
    <property type="term" value="C:ASAP complex"/>
    <property type="evidence" value="ECO:0007669"/>
    <property type="project" value="TreeGrafter"/>
</dbReference>
<sequence length="600" mass="69665">MLNSSLSPPFQNTSPQKALAIQIPSSNISAKQKIHVSNLPLNIAAHQLQQAFQSFGNIIDIRIIRKTPTGLPLHLSCYAFITFADNESAEKAIQNGSLGDWTVKPQIDKQMIIKQRSRSRSRSRSQEKHRYVLTSGHITPLEPCPKIQIQLYVRELFVNGISKNYDEPQIRQIFSQFGYIERIDLYPNKHNIFNSYIKFFTIDQAIYAFQNMDNIQQQFSTPIKIYFSDPIKRHNIVGNNLQNEQQSKLSSVLFIFFPPNLNKKVDHAFLFEICQNNKCRPLLWNYYQQDSNYKSYTLLQFKDTQQAIQMRTYLQQNAAELLGDPKCEVGIVSIPTQQQFQNQFQPQPPIMLQQQQQFVNNIMKSQQIPPQQIQLPYQIPSYQLYQQPIMHQQMHHQNNNYIQNNQKKPQQQLFPDPKQLYLNQNQISNETTIQSNIHQQQQQSTQIQQSGNQEILDGFLNFSQIQQRQDLNDFWSGFMYRSKSHRVGVDAFCVESDPPIQMSPQIQVNYKGNYSDAKKCANDSFKFILCPSDQTQNSAFQEYIDYFLEKNKIGVAQLGNGILYLLPPCEITNSIKTISGLELLAIFSEEKKKSLNYSID</sequence>
<proteinExistence type="predicted"/>
<keyword evidence="5" id="KW-1185">Reference proteome</keyword>
<evidence type="ECO:0000259" key="3">
    <source>
        <dbReference type="PROSITE" id="PS50102"/>
    </source>
</evidence>
<evidence type="ECO:0000256" key="1">
    <source>
        <dbReference type="ARBA" id="ARBA00022884"/>
    </source>
</evidence>
<dbReference type="EMBL" id="CAJJDM010000048">
    <property type="protein sequence ID" value="CAD8072052.1"/>
    <property type="molecule type" value="Genomic_DNA"/>
</dbReference>
<organism evidence="4 5">
    <name type="scientific">Paramecium primaurelia</name>
    <dbReference type="NCBI Taxonomy" id="5886"/>
    <lineage>
        <taxon>Eukaryota</taxon>
        <taxon>Sar</taxon>
        <taxon>Alveolata</taxon>
        <taxon>Ciliophora</taxon>
        <taxon>Intramacronucleata</taxon>
        <taxon>Oligohymenophorea</taxon>
        <taxon>Peniculida</taxon>
        <taxon>Parameciidae</taxon>
        <taxon>Paramecium</taxon>
    </lineage>
</organism>
<dbReference type="AlphaFoldDB" id="A0A8S1M0G7"/>
<gene>
    <name evidence="4" type="ORF">PPRIM_AZ9-3.1.T0480185</name>
</gene>
<dbReference type="InterPro" id="IPR000504">
    <property type="entry name" value="RRM_dom"/>
</dbReference>
<evidence type="ECO:0000313" key="4">
    <source>
        <dbReference type="EMBL" id="CAD8072052.1"/>
    </source>
</evidence>
<keyword evidence="1 2" id="KW-0694">RNA-binding</keyword>
<dbReference type="CDD" id="cd21546">
    <property type="entry name" value="SPOC_FPA-like"/>
    <property type="match status" value="1"/>
</dbReference>
<evidence type="ECO:0000256" key="2">
    <source>
        <dbReference type="PROSITE-ProRule" id="PRU00176"/>
    </source>
</evidence>
<dbReference type="Pfam" id="PF00076">
    <property type="entry name" value="RRM_1"/>
    <property type="match status" value="2"/>
</dbReference>
<dbReference type="FunFam" id="3.30.70.330:FF:001348">
    <property type="entry name" value="Uncharacterized protein"/>
    <property type="match status" value="1"/>
</dbReference>
<reference evidence="4" key="1">
    <citation type="submission" date="2021-01" db="EMBL/GenBank/DDBJ databases">
        <authorList>
            <consortium name="Genoscope - CEA"/>
            <person name="William W."/>
        </authorList>
    </citation>
    <scope>NUCLEOTIDE SEQUENCE</scope>
</reference>
<accession>A0A8S1M0G7</accession>
<feature type="domain" description="RRM" evidence="3">
    <location>
        <begin position="32"/>
        <end position="118"/>
    </location>
</feature>
<protein>
    <recommendedName>
        <fullName evidence="3">RRM domain-containing protein</fullName>
    </recommendedName>
</protein>
<dbReference type="PANTHER" id="PTHR15481:SF0">
    <property type="entry name" value="LD23870P-RELATED"/>
    <property type="match status" value="1"/>
</dbReference>
<feature type="domain" description="RRM" evidence="3">
    <location>
        <begin position="154"/>
        <end position="230"/>
    </location>
</feature>
<dbReference type="GO" id="GO:0003723">
    <property type="term" value="F:RNA binding"/>
    <property type="evidence" value="ECO:0007669"/>
    <property type="project" value="UniProtKB-UniRule"/>
</dbReference>
<dbReference type="GO" id="GO:0005737">
    <property type="term" value="C:cytoplasm"/>
    <property type="evidence" value="ECO:0007669"/>
    <property type="project" value="TreeGrafter"/>
</dbReference>
<dbReference type="InterPro" id="IPR012921">
    <property type="entry name" value="SPOC_C"/>
</dbReference>
<dbReference type="GO" id="GO:0005654">
    <property type="term" value="C:nucleoplasm"/>
    <property type="evidence" value="ECO:0007669"/>
    <property type="project" value="TreeGrafter"/>
</dbReference>
<dbReference type="SMART" id="SM00360">
    <property type="entry name" value="RRM"/>
    <property type="match status" value="2"/>
</dbReference>
<dbReference type="Proteomes" id="UP000688137">
    <property type="component" value="Unassembled WGS sequence"/>
</dbReference>